<evidence type="ECO:0000313" key="2">
    <source>
        <dbReference type="Proteomes" id="UP001057402"/>
    </source>
</evidence>
<sequence>MCLRSRRSDALMVSTLLAVLLLQICSVCDCRGLPSSWNGTEARAFSVEDPGVTAKKNVTLMFKYFGLGGGRGPTPAPSPASSYPSEDGARFEGSKRRVPSSPDPLHN</sequence>
<name>A0ACB9R457_9MYRT</name>
<dbReference type="EMBL" id="CM042883">
    <property type="protein sequence ID" value="KAI4373283.1"/>
    <property type="molecule type" value="Genomic_DNA"/>
</dbReference>
<dbReference type="Proteomes" id="UP001057402">
    <property type="component" value="Chromosome 4"/>
</dbReference>
<reference evidence="2" key="1">
    <citation type="journal article" date="2023" name="Front. Plant Sci.">
        <title>Chromosomal-level genome assembly of Melastoma candidum provides insights into trichome evolution.</title>
        <authorList>
            <person name="Zhong Y."/>
            <person name="Wu W."/>
            <person name="Sun C."/>
            <person name="Zou P."/>
            <person name="Liu Y."/>
            <person name="Dai S."/>
            <person name="Zhou R."/>
        </authorList>
    </citation>
    <scope>NUCLEOTIDE SEQUENCE [LARGE SCALE GENOMIC DNA]</scope>
</reference>
<comment type="caution">
    <text evidence="1">The sequence shown here is derived from an EMBL/GenBank/DDBJ whole genome shotgun (WGS) entry which is preliminary data.</text>
</comment>
<gene>
    <name evidence="1" type="ORF">MLD38_011422</name>
</gene>
<keyword evidence="2" id="KW-1185">Reference proteome</keyword>
<accession>A0ACB9R457</accession>
<protein>
    <submittedName>
        <fullName evidence="1">Uncharacterized protein</fullName>
    </submittedName>
</protein>
<evidence type="ECO:0000313" key="1">
    <source>
        <dbReference type="EMBL" id="KAI4373283.1"/>
    </source>
</evidence>
<proteinExistence type="predicted"/>
<organism evidence="1 2">
    <name type="scientific">Melastoma candidum</name>
    <dbReference type="NCBI Taxonomy" id="119954"/>
    <lineage>
        <taxon>Eukaryota</taxon>
        <taxon>Viridiplantae</taxon>
        <taxon>Streptophyta</taxon>
        <taxon>Embryophyta</taxon>
        <taxon>Tracheophyta</taxon>
        <taxon>Spermatophyta</taxon>
        <taxon>Magnoliopsida</taxon>
        <taxon>eudicotyledons</taxon>
        <taxon>Gunneridae</taxon>
        <taxon>Pentapetalae</taxon>
        <taxon>rosids</taxon>
        <taxon>malvids</taxon>
        <taxon>Myrtales</taxon>
        <taxon>Melastomataceae</taxon>
        <taxon>Melastomatoideae</taxon>
        <taxon>Melastomateae</taxon>
        <taxon>Melastoma</taxon>
    </lineage>
</organism>